<dbReference type="InterPro" id="IPR018378">
    <property type="entry name" value="C-type_lectin_CS"/>
</dbReference>
<dbReference type="SUPFAM" id="SSF56436">
    <property type="entry name" value="C-type lectin-like"/>
    <property type="match status" value="1"/>
</dbReference>
<dbReference type="OrthoDB" id="7760957at2759"/>
<proteinExistence type="predicted"/>
<reference evidence="2" key="2">
    <citation type="submission" date="2020-05" db="UniProtKB">
        <authorList>
            <consortium name="EnsemblMetazoa"/>
        </authorList>
    </citation>
    <scope>IDENTIFICATION</scope>
    <source>
        <strain evidence="2">LVP_AGWG</strain>
    </source>
</reference>
<dbReference type="PROSITE" id="PS00615">
    <property type="entry name" value="C_TYPE_LECTIN_1"/>
    <property type="match status" value="1"/>
</dbReference>
<organism evidence="2 3">
    <name type="scientific">Aedes aegypti</name>
    <name type="common">Yellowfever mosquito</name>
    <name type="synonym">Culex aegypti</name>
    <dbReference type="NCBI Taxonomy" id="7159"/>
    <lineage>
        <taxon>Eukaryota</taxon>
        <taxon>Metazoa</taxon>
        <taxon>Ecdysozoa</taxon>
        <taxon>Arthropoda</taxon>
        <taxon>Hexapoda</taxon>
        <taxon>Insecta</taxon>
        <taxon>Pterygota</taxon>
        <taxon>Neoptera</taxon>
        <taxon>Endopterygota</taxon>
        <taxon>Diptera</taxon>
        <taxon>Nematocera</taxon>
        <taxon>Culicoidea</taxon>
        <taxon>Culicidae</taxon>
        <taxon>Culicinae</taxon>
        <taxon>Aedini</taxon>
        <taxon>Aedes</taxon>
        <taxon>Stegomyia</taxon>
    </lineage>
</organism>
<dbReference type="InterPro" id="IPR016186">
    <property type="entry name" value="C-type_lectin-like/link_sf"/>
</dbReference>
<keyword evidence="3" id="KW-1185">Reference proteome</keyword>
<evidence type="ECO:0000313" key="3">
    <source>
        <dbReference type="Proteomes" id="UP000008820"/>
    </source>
</evidence>
<reference evidence="2 3" key="1">
    <citation type="submission" date="2017-06" db="EMBL/GenBank/DDBJ databases">
        <title>Aedes aegypti genome working group (AGWG) sequencing and assembly.</title>
        <authorList>
            <consortium name="Aedes aegypti Genome Working Group (AGWG)"/>
            <person name="Matthews B.J."/>
        </authorList>
    </citation>
    <scope>NUCLEOTIDE SEQUENCE [LARGE SCALE GENOMIC DNA]</scope>
    <source>
        <strain evidence="2 3">LVP_AGWG</strain>
    </source>
</reference>
<dbReference type="Proteomes" id="UP000008820">
    <property type="component" value="Chromosome 2"/>
</dbReference>
<dbReference type="SMART" id="SM00034">
    <property type="entry name" value="CLECT"/>
    <property type="match status" value="1"/>
</dbReference>
<protein>
    <submittedName>
        <fullName evidence="2">Uncharacterized protein</fullName>
    </submittedName>
</protein>
<dbReference type="InterPro" id="IPR001304">
    <property type="entry name" value="C-type_lectin-like"/>
</dbReference>
<dbReference type="AlphaFoldDB" id="A0A1S4FK39"/>
<dbReference type="PANTHER" id="PTHR22803">
    <property type="entry name" value="MANNOSE, PHOSPHOLIPASE, LECTIN RECEPTOR RELATED"/>
    <property type="match status" value="1"/>
</dbReference>
<name>A0A1S4FK39_AEDAE</name>
<dbReference type="VEuPathDB" id="VectorBase:AAEL008681"/>
<sequence>MQFRTVHRAVIAQFLLAAALVVDSGRLPLNKYIMMDFQVSFFEAWRSCQFYGLQLASVTSTEDNRELSELFNMSNRGNDTFWLAGTDIGREGKWIWITTNKLVVQYSHWGSISPEFHESQNCMAIGSFDNDRTLWDDIPCDEPRKYICQKVS</sequence>
<dbReference type="InParanoid" id="A0A1S4FK39"/>
<dbReference type="EnsemblMetazoa" id="AAEL008681-RA">
    <property type="protein sequence ID" value="AAEL008681-PA"/>
    <property type="gene ID" value="AAEL008681"/>
</dbReference>
<evidence type="ECO:0000313" key="2">
    <source>
        <dbReference type="EnsemblMetazoa" id="AAEL008681-PA"/>
    </source>
</evidence>
<dbReference type="PROSITE" id="PS50041">
    <property type="entry name" value="C_TYPE_LECTIN_2"/>
    <property type="match status" value="1"/>
</dbReference>
<accession>A0A1S4FK39</accession>
<dbReference type="CDD" id="cd00037">
    <property type="entry name" value="CLECT"/>
    <property type="match status" value="1"/>
</dbReference>
<keyword evidence="1" id="KW-1015">Disulfide bond</keyword>
<dbReference type="Pfam" id="PF00059">
    <property type="entry name" value="Lectin_C"/>
    <property type="match status" value="1"/>
</dbReference>
<gene>
    <name evidence="2" type="primary">5570943</name>
</gene>
<dbReference type="InterPro" id="IPR050111">
    <property type="entry name" value="C-type_lectin/snaclec_domain"/>
</dbReference>
<evidence type="ECO:0000256" key="1">
    <source>
        <dbReference type="ARBA" id="ARBA00023157"/>
    </source>
</evidence>
<dbReference type="InterPro" id="IPR016187">
    <property type="entry name" value="CTDL_fold"/>
</dbReference>
<dbReference type="Gene3D" id="3.10.100.10">
    <property type="entry name" value="Mannose-Binding Protein A, subunit A"/>
    <property type="match status" value="1"/>
</dbReference>